<name>A0A8H3UBI2_VENIN</name>
<keyword evidence="2" id="KW-1185">Reference proteome</keyword>
<dbReference type="EMBL" id="WNWR01000977">
    <property type="protein sequence ID" value="KAE9966585.1"/>
    <property type="molecule type" value="Genomic_DNA"/>
</dbReference>
<sequence>MPEPVHVQILIRLETDEAYKLITATTGVCRVIVYRIRDQVPSVAVIFGSTINMHMHGLKQLLVLALAGSGLACQCTASGVKGAKADTEATERACYNSGGHLANLGTPNTQCNGACHHDFDNKCYQLTGHYSAIQNLKSTCGDDRYGCR</sequence>
<gene>
    <name evidence="1" type="ORF">EG327_011781</name>
</gene>
<protein>
    <submittedName>
        <fullName evidence="1">Uncharacterized protein</fullName>
    </submittedName>
</protein>
<reference evidence="1 2" key="1">
    <citation type="submission" date="2019-07" db="EMBL/GenBank/DDBJ databases">
        <title>Venturia inaequalis Genome Resource.</title>
        <authorList>
            <person name="Lichtner F.J."/>
        </authorList>
    </citation>
    <scope>NUCLEOTIDE SEQUENCE [LARGE SCALE GENOMIC DNA]</scope>
    <source>
        <strain evidence="1 2">DMI_063113</strain>
    </source>
</reference>
<accession>A0A8H3UBI2</accession>
<proteinExistence type="predicted"/>
<dbReference type="AlphaFoldDB" id="A0A8H3UBI2"/>
<evidence type="ECO:0000313" key="2">
    <source>
        <dbReference type="Proteomes" id="UP000490939"/>
    </source>
</evidence>
<evidence type="ECO:0000313" key="1">
    <source>
        <dbReference type="EMBL" id="KAE9966585.1"/>
    </source>
</evidence>
<comment type="caution">
    <text evidence="1">The sequence shown here is derived from an EMBL/GenBank/DDBJ whole genome shotgun (WGS) entry which is preliminary data.</text>
</comment>
<organism evidence="1 2">
    <name type="scientific">Venturia inaequalis</name>
    <name type="common">Apple scab fungus</name>
    <dbReference type="NCBI Taxonomy" id="5025"/>
    <lineage>
        <taxon>Eukaryota</taxon>
        <taxon>Fungi</taxon>
        <taxon>Dikarya</taxon>
        <taxon>Ascomycota</taxon>
        <taxon>Pezizomycotina</taxon>
        <taxon>Dothideomycetes</taxon>
        <taxon>Pleosporomycetidae</taxon>
        <taxon>Venturiales</taxon>
        <taxon>Venturiaceae</taxon>
        <taxon>Venturia</taxon>
    </lineage>
</organism>
<dbReference type="Proteomes" id="UP000490939">
    <property type="component" value="Unassembled WGS sequence"/>
</dbReference>